<keyword evidence="2" id="KW-1185">Reference proteome</keyword>
<protein>
    <recommendedName>
        <fullName evidence="3">Phage baseplate protein</fullName>
    </recommendedName>
</protein>
<accession>A0A0S2FBN1</accession>
<dbReference type="eggNOG" id="ENOG5030ZP1">
    <property type="taxonomic scope" value="Bacteria"/>
</dbReference>
<dbReference type="STRING" id="84531.LA76x_2812"/>
<evidence type="ECO:0008006" key="3">
    <source>
        <dbReference type="Google" id="ProtNLM"/>
    </source>
</evidence>
<gene>
    <name evidence="1" type="ORF">LA76x_2812</name>
</gene>
<organism evidence="1 2">
    <name type="scientific">Lysobacter antibioticus</name>
    <dbReference type="NCBI Taxonomy" id="84531"/>
    <lineage>
        <taxon>Bacteria</taxon>
        <taxon>Pseudomonadati</taxon>
        <taxon>Pseudomonadota</taxon>
        <taxon>Gammaproteobacteria</taxon>
        <taxon>Lysobacterales</taxon>
        <taxon>Lysobacteraceae</taxon>
        <taxon>Lysobacter</taxon>
    </lineage>
</organism>
<reference evidence="1 2" key="1">
    <citation type="journal article" date="2015" name="BMC Genomics">
        <title>Comparative genomics and metabolic profiling of the genus Lysobacter.</title>
        <authorList>
            <person name="de Bruijn I."/>
            <person name="Cheng X."/>
            <person name="de Jager V."/>
            <person name="Exposito R.G."/>
            <person name="Watrous J."/>
            <person name="Patel N."/>
            <person name="Postma J."/>
            <person name="Dorrestein P.C."/>
            <person name="Kobayashi D."/>
            <person name="Raaijmakers J.M."/>
        </authorList>
    </citation>
    <scope>NUCLEOTIDE SEQUENCE [LARGE SCALE GENOMIC DNA]</scope>
    <source>
        <strain evidence="1 2">76</strain>
    </source>
</reference>
<sequence>MSAAGTPASRVAAASASSTIEALLRAWETAYSASPAERALGLLAAVWPEYDRSHWRGLCLGDRDACLLLLQKGLFGGRLHAVAACPACGDRLETDFDAGEVCPLPAQMPTPREPSLLKHRDYRVYFRPPCSDDIDALDDTAGQGESVALLLQRCVVSAHCGREAVAAAQLPAPLRRRLIAAMADHDPLADLQLAVECPSCRHAWSASLDVAGYLWEELDDWAQDLLAEVHVLARNYAWSERDILAMAPARRRFYLDMVQA</sequence>
<dbReference type="RefSeq" id="WP_057918122.1">
    <property type="nucleotide sequence ID" value="NZ_CP011129.1"/>
</dbReference>
<proteinExistence type="predicted"/>
<dbReference type="AlphaFoldDB" id="A0A0S2FBN1"/>
<dbReference type="EMBL" id="CP011129">
    <property type="protein sequence ID" value="ALN80942.1"/>
    <property type="molecule type" value="Genomic_DNA"/>
</dbReference>
<name>A0A0S2FBN1_LYSAN</name>
<dbReference type="Proteomes" id="UP000060787">
    <property type="component" value="Chromosome"/>
</dbReference>
<dbReference type="PATRIC" id="fig|84531.8.peg.2825"/>
<dbReference type="KEGG" id="lab:LA76x_2812"/>
<evidence type="ECO:0000313" key="2">
    <source>
        <dbReference type="Proteomes" id="UP000060787"/>
    </source>
</evidence>
<evidence type="ECO:0000313" key="1">
    <source>
        <dbReference type="EMBL" id="ALN80942.1"/>
    </source>
</evidence>